<proteinExistence type="predicted"/>
<feature type="transmembrane region" description="Helical" evidence="1">
    <location>
        <begin position="196"/>
        <end position="225"/>
    </location>
</feature>
<reference evidence="2 3" key="1">
    <citation type="submission" date="2019-02" db="EMBL/GenBank/DDBJ databases">
        <title>Prokaryotic population dynamics and viral predation in marine succession experiment using metagenomics: the confinement effect.</title>
        <authorList>
            <person name="Haro-Moreno J.M."/>
            <person name="Rodriguez-Valera F."/>
            <person name="Lopez-Perez M."/>
        </authorList>
    </citation>
    <scope>NUCLEOTIDE SEQUENCE [LARGE SCALE GENOMIC DNA]</scope>
    <source>
        <strain evidence="2">MED-G159</strain>
    </source>
</reference>
<feature type="transmembrane region" description="Helical" evidence="1">
    <location>
        <begin position="125"/>
        <end position="150"/>
    </location>
</feature>
<dbReference type="AlphaFoldDB" id="A0A520MZE2"/>
<feature type="transmembrane region" description="Helical" evidence="1">
    <location>
        <begin position="162"/>
        <end position="190"/>
    </location>
</feature>
<feature type="transmembrane region" description="Helical" evidence="1">
    <location>
        <begin position="54"/>
        <end position="73"/>
    </location>
</feature>
<gene>
    <name evidence="2" type="ORF">EVA92_02310</name>
</gene>
<feature type="transmembrane region" description="Helical" evidence="1">
    <location>
        <begin position="369"/>
        <end position="386"/>
    </location>
</feature>
<feature type="transmembrane region" description="Helical" evidence="1">
    <location>
        <begin position="26"/>
        <end position="47"/>
    </location>
</feature>
<keyword evidence="1" id="KW-1133">Transmembrane helix</keyword>
<keyword evidence="1" id="KW-0812">Transmembrane</keyword>
<feature type="transmembrane region" description="Helical" evidence="1">
    <location>
        <begin position="237"/>
        <end position="256"/>
    </location>
</feature>
<feature type="transmembrane region" description="Helical" evidence="1">
    <location>
        <begin position="342"/>
        <end position="363"/>
    </location>
</feature>
<sequence length="393" mass="46008">MFNVDVTNVFNVDQALGFFPGFSIEYFLSELSNYLLLVLFLIIFVRIKLIPKEYFLIWMIFLISPFFFNYLLFDPGYMGDQFRYMGVLNFVHQGAEIPDKFLDKFGFSTISTVYFVASLWSYVPIFSTMTLISGAFINKFLLLIFYCYLYRIADKKLITLTLIIPSFLLYSSVSLREIPIIIFATLALIFMYKKKVILMLLSLLFLFFVKLQNVPGLLVIALGYFLNLQKSYFRITLYSILLIAISFLFYDFYIPYLDLYKLAFFVEDGGGEIDYTFNINDGYFAFLSDLIPSFFNFLFRPFPFEAGGLLGVAVFLEVMTLYGVFAFFIYKLDHFNIDIKIFLIFALGLLATILLYSFIASNFGTFSRYRFSIYYPFIIFFIFLISENNSKRI</sequence>
<organism evidence="2 3">
    <name type="scientific">SAR86 cluster bacterium</name>
    <dbReference type="NCBI Taxonomy" id="2030880"/>
    <lineage>
        <taxon>Bacteria</taxon>
        <taxon>Pseudomonadati</taxon>
        <taxon>Pseudomonadota</taxon>
        <taxon>Gammaproteobacteria</taxon>
        <taxon>SAR86 cluster</taxon>
    </lineage>
</organism>
<dbReference type="EMBL" id="SHBE01000003">
    <property type="protein sequence ID" value="RZO26598.1"/>
    <property type="molecule type" value="Genomic_DNA"/>
</dbReference>
<keyword evidence="1" id="KW-0472">Membrane</keyword>
<protein>
    <submittedName>
        <fullName evidence="2">Uncharacterized protein</fullName>
    </submittedName>
</protein>
<accession>A0A520MZE2</accession>
<name>A0A520MZE2_9GAMM</name>
<dbReference type="Proteomes" id="UP000315825">
    <property type="component" value="Unassembled WGS sequence"/>
</dbReference>
<comment type="caution">
    <text evidence="2">The sequence shown here is derived from an EMBL/GenBank/DDBJ whole genome shotgun (WGS) entry which is preliminary data.</text>
</comment>
<feature type="transmembrane region" description="Helical" evidence="1">
    <location>
        <begin position="306"/>
        <end position="330"/>
    </location>
</feature>
<evidence type="ECO:0000313" key="2">
    <source>
        <dbReference type="EMBL" id="RZO26598.1"/>
    </source>
</evidence>
<evidence type="ECO:0000256" key="1">
    <source>
        <dbReference type="SAM" id="Phobius"/>
    </source>
</evidence>
<evidence type="ECO:0000313" key="3">
    <source>
        <dbReference type="Proteomes" id="UP000315825"/>
    </source>
</evidence>